<accession>A0ABV7KCQ9</accession>
<organism evidence="1 2">
    <name type="scientific">Aquamicrobium soli</name>
    <dbReference type="NCBI Taxonomy" id="1811518"/>
    <lineage>
        <taxon>Bacteria</taxon>
        <taxon>Pseudomonadati</taxon>
        <taxon>Pseudomonadota</taxon>
        <taxon>Alphaproteobacteria</taxon>
        <taxon>Hyphomicrobiales</taxon>
        <taxon>Phyllobacteriaceae</taxon>
        <taxon>Aquamicrobium</taxon>
    </lineage>
</organism>
<proteinExistence type="predicted"/>
<dbReference type="EMBL" id="JBHRTK010000016">
    <property type="protein sequence ID" value="MFC3208095.1"/>
    <property type="molecule type" value="Genomic_DNA"/>
</dbReference>
<name>A0ABV7KCQ9_9HYPH</name>
<evidence type="ECO:0000313" key="1">
    <source>
        <dbReference type="EMBL" id="MFC3208095.1"/>
    </source>
</evidence>
<keyword evidence="2" id="KW-1185">Reference proteome</keyword>
<gene>
    <name evidence="1" type="ORF">ACFOHJ_17875</name>
</gene>
<protein>
    <submittedName>
        <fullName evidence="1">Uncharacterized protein</fullName>
    </submittedName>
</protein>
<dbReference type="Proteomes" id="UP001595583">
    <property type="component" value="Unassembled WGS sequence"/>
</dbReference>
<evidence type="ECO:0000313" key="2">
    <source>
        <dbReference type="Proteomes" id="UP001595583"/>
    </source>
</evidence>
<comment type="caution">
    <text evidence="1">The sequence shown here is derived from an EMBL/GenBank/DDBJ whole genome shotgun (WGS) entry which is preliminary data.</text>
</comment>
<dbReference type="RefSeq" id="WP_378222911.1">
    <property type="nucleotide sequence ID" value="NZ_JBHRTK010000016.1"/>
</dbReference>
<sequence>MSTATAPRARHERQINLQNSTFGREFDKALDRVIVRHRGLSFFTDEQIAEIRAEMIEREWFRHKLNRENRMRLASKDAA</sequence>
<reference evidence="2" key="1">
    <citation type="journal article" date="2019" name="Int. J. Syst. Evol. Microbiol.">
        <title>The Global Catalogue of Microorganisms (GCM) 10K type strain sequencing project: providing services to taxonomists for standard genome sequencing and annotation.</title>
        <authorList>
            <consortium name="The Broad Institute Genomics Platform"/>
            <consortium name="The Broad Institute Genome Sequencing Center for Infectious Disease"/>
            <person name="Wu L."/>
            <person name="Ma J."/>
        </authorList>
    </citation>
    <scope>NUCLEOTIDE SEQUENCE [LARGE SCALE GENOMIC DNA]</scope>
    <source>
        <strain evidence="2">KCTC 52165</strain>
    </source>
</reference>